<comment type="subcellular location">
    <subcellularLocation>
        <location evidence="1">Cell membrane</location>
        <topology evidence="1">Multi-pass membrane protein</topology>
    </subcellularLocation>
</comment>
<dbReference type="InterPro" id="IPR036259">
    <property type="entry name" value="MFS_trans_sf"/>
</dbReference>
<sequence length="419" mass="44427">MGNEKSNRRYLTGLIVLLFLTWGFVFLDRMTVLYLGPFIAPALKLNPAQIGLLASALAVTWAVSSFVLGNVSDRVGRRPVLLPAVFLFSILSWVSGFVRTFGQLFAVRALMGSVEGPTWSTIMATISFESPEKHRGRNTGFAQSASGLVGLAAAPVLATQVASHFGWRIAFFVAGIPGIILGIILIRYMREPGRAKAAAAVSQQNVEEKKVRISEVLRHRNVWLSCLSAIGFMTWLWVLSSFAPLYLTQVVHERATTSGFVLGAGGIGSFLWGFGVPWVSDRMGRKAALLLFGLMSAFVPIGCMFLGHSPYLVALVILLTWCGNGCAALVLILVPTESVSPTVAATAIGLPTMVGELFGGTAAPSIAGFVANHSGLGAAMWIAAGGAVLMAICALPMIETSPRFTGVGAPVARAELDLS</sequence>
<dbReference type="InterPro" id="IPR011701">
    <property type="entry name" value="MFS"/>
</dbReference>
<accession>A0ABY6YY99</accession>
<dbReference type="Pfam" id="PF07690">
    <property type="entry name" value="MFS_1"/>
    <property type="match status" value="1"/>
</dbReference>
<feature type="transmembrane region" description="Helical" evidence="6">
    <location>
        <begin position="222"/>
        <end position="247"/>
    </location>
</feature>
<dbReference type="Gene3D" id="1.20.1250.20">
    <property type="entry name" value="MFS general substrate transporter like domains"/>
    <property type="match status" value="2"/>
</dbReference>
<evidence type="ECO:0000256" key="6">
    <source>
        <dbReference type="SAM" id="Phobius"/>
    </source>
</evidence>
<keyword evidence="4 6" id="KW-1133">Transmembrane helix</keyword>
<organism evidence="8 9">
    <name type="scientific">Alicyclobacillus dauci</name>
    <dbReference type="NCBI Taxonomy" id="1475485"/>
    <lineage>
        <taxon>Bacteria</taxon>
        <taxon>Bacillati</taxon>
        <taxon>Bacillota</taxon>
        <taxon>Bacilli</taxon>
        <taxon>Bacillales</taxon>
        <taxon>Alicyclobacillaceae</taxon>
        <taxon>Alicyclobacillus</taxon>
    </lineage>
</organism>
<keyword evidence="5 6" id="KW-0472">Membrane</keyword>
<gene>
    <name evidence="8" type="ORF">NZD86_15115</name>
</gene>
<dbReference type="PROSITE" id="PS00216">
    <property type="entry name" value="SUGAR_TRANSPORT_1"/>
    <property type="match status" value="1"/>
</dbReference>
<evidence type="ECO:0000256" key="5">
    <source>
        <dbReference type="ARBA" id="ARBA00023136"/>
    </source>
</evidence>
<evidence type="ECO:0000256" key="1">
    <source>
        <dbReference type="ARBA" id="ARBA00004651"/>
    </source>
</evidence>
<feature type="transmembrane region" description="Helical" evidence="6">
    <location>
        <begin position="346"/>
        <end position="366"/>
    </location>
</feature>
<feature type="transmembrane region" description="Helical" evidence="6">
    <location>
        <begin position="378"/>
        <end position="398"/>
    </location>
</feature>
<dbReference type="PANTHER" id="PTHR23508:SF10">
    <property type="entry name" value="CARBOXYLIC ACID TRANSPORTER PROTEIN HOMOLOG"/>
    <property type="match status" value="1"/>
</dbReference>
<feature type="transmembrane region" description="Helical" evidence="6">
    <location>
        <begin position="287"/>
        <end position="307"/>
    </location>
</feature>
<evidence type="ECO:0000313" key="8">
    <source>
        <dbReference type="EMBL" id="WAH35599.1"/>
    </source>
</evidence>
<keyword evidence="2" id="KW-0813">Transport</keyword>
<feature type="transmembrane region" description="Helical" evidence="6">
    <location>
        <begin position="48"/>
        <end position="68"/>
    </location>
</feature>
<dbReference type="RefSeq" id="WP_268042882.1">
    <property type="nucleotide sequence ID" value="NZ_CP104064.1"/>
</dbReference>
<evidence type="ECO:0000313" key="9">
    <source>
        <dbReference type="Proteomes" id="UP001164803"/>
    </source>
</evidence>
<evidence type="ECO:0000256" key="3">
    <source>
        <dbReference type="ARBA" id="ARBA00022692"/>
    </source>
</evidence>
<feature type="transmembrane region" description="Helical" evidence="6">
    <location>
        <begin position="80"/>
        <end position="98"/>
    </location>
</feature>
<name>A0ABY6YY99_9BACL</name>
<dbReference type="Proteomes" id="UP001164803">
    <property type="component" value="Chromosome"/>
</dbReference>
<feature type="transmembrane region" description="Helical" evidence="6">
    <location>
        <begin position="12"/>
        <end position="36"/>
    </location>
</feature>
<proteinExistence type="predicted"/>
<protein>
    <submittedName>
        <fullName evidence="8">MFS transporter</fullName>
    </submittedName>
</protein>
<reference evidence="8" key="1">
    <citation type="submission" date="2022-08" db="EMBL/GenBank/DDBJ databases">
        <title>Alicyclobacillus dauci DSM2870, complete genome.</title>
        <authorList>
            <person name="Wang Q."/>
            <person name="Cai R."/>
            <person name="Wang Z."/>
        </authorList>
    </citation>
    <scope>NUCLEOTIDE SEQUENCE</scope>
    <source>
        <strain evidence="8">DSM 28700</strain>
    </source>
</reference>
<feature type="transmembrane region" description="Helical" evidence="6">
    <location>
        <begin position="313"/>
        <end position="334"/>
    </location>
</feature>
<feature type="transmembrane region" description="Helical" evidence="6">
    <location>
        <begin position="259"/>
        <end position="280"/>
    </location>
</feature>
<dbReference type="InterPro" id="IPR005829">
    <property type="entry name" value="Sugar_transporter_CS"/>
</dbReference>
<dbReference type="EMBL" id="CP104064">
    <property type="protein sequence ID" value="WAH35599.1"/>
    <property type="molecule type" value="Genomic_DNA"/>
</dbReference>
<evidence type="ECO:0000256" key="2">
    <source>
        <dbReference type="ARBA" id="ARBA00022448"/>
    </source>
</evidence>
<feature type="domain" description="Major facilitator superfamily (MFS) profile" evidence="7">
    <location>
        <begin position="14"/>
        <end position="402"/>
    </location>
</feature>
<evidence type="ECO:0000256" key="4">
    <source>
        <dbReference type="ARBA" id="ARBA00022989"/>
    </source>
</evidence>
<keyword evidence="9" id="KW-1185">Reference proteome</keyword>
<dbReference type="PROSITE" id="PS50850">
    <property type="entry name" value="MFS"/>
    <property type="match status" value="1"/>
</dbReference>
<dbReference type="InterPro" id="IPR020846">
    <property type="entry name" value="MFS_dom"/>
</dbReference>
<dbReference type="SUPFAM" id="SSF103473">
    <property type="entry name" value="MFS general substrate transporter"/>
    <property type="match status" value="1"/>
</dbReference>
<keyword evidence="3 6" id="KW-0812">Transmembrane</keyword>
<dbReference type="PANTHER" id="PTHR23508">
    <property type="entry name" value="CARBOXYLIC ACID TRANSPORTER PROTEIN HOMOLOG"/>
    <property type="match status" value="1"/>
</dbReference>
<feature type="transmembrane region" description="Helical" evidence="6">
    <location>
        <begin position="165"/>
        <end position="186"/>
    </location>
</feature>
<evidence type="ECO:0000259" key="7">
    <source>
        <dbReference type="PROSITE" id="PS50850"/>
    </source>
</evidence>